<dbReference type="PANTHER" id="PTHR33376:SF15">
    <property type="entry name" value="BLL6794 PROTEIN"/>
    <property type="match status" value="1"/>
</dbReference>
<name>A0A1H7UB67_9HYPH</name>
<dbReference type="PANTHER" id="PTHR33376">
    <property type="match status" value="1"/>
</dbReference>
<dbReference type="EMBL" id="FOAN01000006">
    <property type="protein sequence ID" value="SEL94006.1"/>
    <property type="molecule type" value="Genomic_DNA"/>
</dbReference>
<sequence>MSKQRKSILNRFRSGLLAVGGLAGLLAATQASAQQVVIRVHHFLPSTSSAQVKLIQPWCDKIAKESGDRLKCQIYPAMQLGGTPAQLFDQVRDGVVDAIWTVPTYAAGRFAKSEVFELPWMVVTAKAGSSAFWDYVEKNAQDEYRGVKRLFMHVHDGALFHFTSKQPKTLADIKGLKIRAATRANSKMIAALGATPVQMPLPAVPESLAKGVVDGAAVPWEGSPAIKLAEIAKYHLNVPAGAPRISNTIFLFGMNQAKYDALPADLKTVIDANSGPQTSAWAGETGFDAVVEPFKKQAADLGGVFYDLPQDEYKRWVDATASVEEEWVKEVSAKGADGKKLLADARALIQQYGK</sequence>
<dbReference type="GO" id="GO:0055085">
    <property type="term" value="P:transmembrane transport"/>
    <property type="evidence" value="ECO:0007669"/>
    <property type="project" value="InterPro"/>
</dbReference>
<dbReference type="RefSeq" id="WP_091837577.1">
    <property type="nucleotide sequence ID" value="NZ_FOAN01000006.1"/>
</dbReference>
<dbReference type="Pfam" id="PF03480">
    <property type="entry name" value="DctP"/>
    <property type="match status" value="1"/>
</dbReference>
<reference evidence="4" key="1">
    <citation type="submission" date="2016-10" db="EMBL/GenBank/DDBJ databases">
        <authorList>
            <person name="Varghese N."/>
            <person name="Submissions S."/>
        </authorList>
    </citation>
    <scope>NUCLEOTIDE SEQUENCE [LARGE SCALE GENOMIC DNA]</scope>
    <source>
        <strain evidence="4">LMG 26383,CCUG 61248,R- 45681</strain>
    </source>
</reference>
<proteinExistence type="predicted"/>
<dbReference type="CDD" id="cd13665">
    <property type="entry name" value="PBP2_TRAP_Dctp3_4"/>
    <property type="match status" value="1"/>
</dbReference>
<organism evidence="3 4">
    <name type="scientific">Bosea lupini</name>
    <dbReference type="NCBI Taxonomy" id="1036779"/>
    <lineage>
        <taxon>Bacteria</taxon>
        <taxon>Pseudomonadati</taxon>
        <taxon>Pseudomonadota</taxon>
        <taxon>Alphaproteobacteria</taxon>
        <taxon>Hyphomicrobiales</taxon>
        <taxon>Boseaceae</taxon>
        <taxon>Bosea</taxon>
    </lineage>
</organism>
<dbReference type="SUPFAM" id="SSF53850">
    <property type="entry name" value="Periplasmic binding protein-like II"/>
    <property type="match status" value="1"/>
</dbReference>
<dbReference type="NCBIfam" id="NF037995">
    <property type="entry name" value="TRAP_S1"/>
    <property type="match status" value="1"/>
</dbReference>
<accession>A0A1H7UB67</accession>
<dbReference type="Proteomes" id="UP000199664">
    <property type="component" value="Unassembled WGS sequence"/>
</dbReference>
<dbReference type="Gene3D" id="3.40.190.170">
    <property type="entry name" value="Bacterial extracellular solute-binding protein, family 7"/>
    <property type="match status" value="1"/>
</dbReference>
<dbReference type="STRING" id="1036779.SAMN04515666_106190"/>
<keyword evidence="4" id="KW-1185">Reference proteome</keyword>
<evidence type="ECO:0000313" key="3">
    <source>
        <dbReference type="EMBL" id="SEL94006.1"/>
    </source>
</evidence>
<feature type="chain" id="PRO_5011766077" evidence="2">
    <location>
        <begin position="34"/>
        <end position="354"/>
    </location>
</feature>
<feature type="signal peptide" evidence="2">
    <location>
        <begin position="1"/>
        <end position="33"/>
    </location>
</feature>
<dbReference type="OrthoDB" id="7822595at2"/>
<keyword evidence="1 2" id="KW-0732">Signal</keyword>
<protein>
    <submittedName>
        <fullName evidence="3">TRAP-type C4-dicarboxylate transport system, substrate-binding protein</fullName>
    </submittedName>
</protein>
<dbReference type="AlphaFoldDB" id="A0A1H7UB67"/>
<dbReference type="InterPro" id="IPR018389">
    <property type="entry name" value="DctP_fam"/>
</dbReference>
<evidence type="ECO:0000256" key="2">
    <source>
        <dbReference type="SAM" id="SignalP"/>
    </source>
</evidence>
<evidence type="ECO:0000256" key="1">
    <source>
        <dbReference type="ARBA" id="ARBA00022729"/>
    </source>
</evidence>
<evidence type="ECO:0000313" key="4">
    <source>
        <dbReference type="Proteomes" id="UP000199664"/>
    </source>
</evidence>
<gene>
    <name evidence="3" type="ORF">SAMN04515666_106190</name>
</gene>
<dbReference type="InterPro" id="IPR038404">
    <property type="entry name" value="TRAP_DctP_sf"/>
</dbReference>